<dbReference type="InterPro" id="IPR036890">
    <property type="entry name" value="HATPase_C_sf"/>
</dbReference>
<dbReference type="Pfam" id="PF02518">
    <property type="entry name" value="HATPase_c"/>
    <property type="match status" value="1"/>
</dbReference>
<name>A0A7Y9DXS4_9PSEU</name>
<dbReference type="PANTHER" id="PTHR45436">
    <property type="entry name" value="SENSOR HISTIDINE KINASE YKOH"/>
    <property type="match status" value="1"/>
</dbReference>
<keyword evidence="6 11" id="KW-0812">Transmembrane</keyword>
<keyword evidence="9" id="KW-0902">Two-component regulatory system</keyword>
<dbReference type="SMART" id="SM00387">
    <property type="entry name" value="HATPase_c"/>
    <property type="match status" value="1"/>
</dbReference>
<evidence type="ECO:0000256" key="5">
    <source>
        <dbReference type="ARBA" id="ARBA00022679"/>
    </source>
</evidence>
<dbReference type="EMBL" id="JACCBN010000001">
    <property type="protein sequence ID" value="NYD37504.1"/>
    <property type="molecule type" value="Genomic_DNA"/>
</dbReference>
<dbReference type="RefSeq" id="WP_179795055.1">
    <property type="nucleotide sequence ID" value="NZ_BAABHP010000025.1"/>
</dbReference>
<feature type="transmembrane region" description="Helical" evidence="11">
    <location>
        <begin position="159"/>
        <end position="181"/>
    </location>
</feature>
<keyword evidence="10 11" id="KW-0472">Membrane</keyword>
<dbReference type="PROSITE" id="PS50885">
    <property type="entry name" value="HAMP"/>
    <property type="match status" value="1"/>
</dbReference>
<dbReference type="PANTHER" id="PTHR45436:SF5">
    <property type="entry name" value="SENSOR HISTIDINE KINASE TRCS"/>
    <property type="match status" value="1"/>
</dbReference>
<dbReference type="InterPro" id="IPR003594">
    <property type="entry name" value="HATPase_dom"/>
</dbReference>
<evidence type="ECO:0000256" key="2">
    <source>
        <dbReference type="ARBA" id="ARBA00004236"/>
    </source>
</evidence>
<dbReference type="InterPro" id="IPR004358">
    <property type="entry name" value="Sig_transdc_His_kin-like_C"/>
</dbReference>
<evidence type="ECO:0000256" key="4">
    <source>
        <dbReference type="ARBA" id="ARBA00022553"/>
    </source>
</evidence>
<comment type="caution">
    <text evidence="14">The sequence shown here is derived from an EMBL/GenBank/DDBJ whole genome shotgun (WGS) entry which is preliminary data.</text>
</comment>
<dbReference type="InterPro" id="IPR036097">
    <property type="entry name" value="HisK_dim/P_sf"/>
</dbReference>
<evidence type="ECO:0000256" key="1">
    <source>
        <dbReference type="ARBA" id="ARBA00000085"/>
    </source>
</evidence>
<proteinExistence type="predicted"/>
<organism evidence="14 15">
    <name type="scientific">Actinomycetospora corticicola</name>
    <dbReference type="NCBI Taxonomy" id="663602"/>
    <lineage>
        <taxon>Bacteria</taxon>
        <taxon>Bacillati</taxon>
        <taxon>Actinomycetota</taxon>
        <taxon>Actinomycetes</taxon>
        <taxon>Pseudonocardiales</taxon>
        <taxon>Pseudonocardiaceae</taxon>
        <taxon>Actinomycetospora</taxon>
    </lineage>
</organism>
<keyword evidence="15" id="KW-1185">Reference proteome</keyword>
<keyword evidence="7 14" id="KW-0418">Kinase</keyword>
<evidence type="ECO:0000259" key="13">
    <source>
        <dbReference type="PROSITE" id="PS50885"/>
    </source>
</evidence>
<dbReference type="PRINTS" id="PR00344">
    <property type="entry name" value="BCTRLSENSOR"/>
</dbReference>
<reference evidence="14 15" key="1">
    <citation type="submission" date="2020-07" db="EMBL/GenBank/DDBJ databases">
        <title>Sequencing the genomes of 1000 actinobacteria strains.</title>
        <authorList>
            <person name="Klenk H.-P."/>
        </authorList>
    </citation>
    <scope>NUCLEOTIDE SEQUENCE [LARGE SCALE GENOMIC DNA]</scope>
    <source>
        <strain evidence="14 15">DSM 45772</strain>
    </source>
</reference>
<dbReference type="InterPro" id="IPR005467">
    <property type="entry name" value="His_kinase_dom"/>
</dbReference>
<dbReference type="Proteomes" id="UP000535890">
    <property type="component" value="Unassembled WGS sequence"/>
</dbReference>
<protein>
    <recommendedName>
        <fullName evidence="3">histidine kinase</fullName>
        <ecNumber evidence="3">2.7.13.3</ecNumber>
    </recommendedName>
</protein>
<evidence type="ECO:0000256" key="11">
    <source>
        <dbReference type="SAM" id="Phobius"/>
    </source>
</evidence>
<dbReference type="SUPFAM" id="SSF47384">
    <property type="entry name" value="Homodimeric domain of signal transducing histidine kinase"/>
    <property type="match status" value="1"/>
</dbReference>
<dbReference type="InterPro" id="IPR003660">
    <property type="entry name" value="HAMP_dom"/>
</dbReference>
<dbReference type="Gene3D" id="6.10.340.10">
    <property type="match status" value="1"/>
</dbReference>
<evidence type="ECO:0000256" key="10">
    <source>
        <dbReference type="ARBA" id="ARBA00023136"/>
    </source>
</evidence>
<keyword evidence="4" id="KW-0597">Phosphoprotein</keyword>
<dbReference type="EC" id="2.7.13.3" evidence="3"/>
<dbReference type="CDD" id="cd00075">
    <property type="entry name" value="HATPase"/>
    <property type="match status" value="1"/>
</dbReference>
<comment type="subcellular location">
    <subcellularLocation>
        <location evidence="2">Cell membrane</location>
    </subcellularLocation>
</comment>
<evidence type="ECO:0000256" key="3">
    <source>
        <dbReference type="ARBA" id="ARBA00012438"/>
    </source>
</evidence>
<evidence type="ECO:0000256" key="6">
    <source>
        <dbReference type="ARBA" id="ARBA00022692"/>
    </source>
</evidence>
<keyword evidence="5" id="KW-0808">Transferase</keyword>
<evidence type="ECO:0000256" key="9">
    <source>
        <dbReference type="ARBA" id="ARBA00023012"/>
    </source>
</evidence>
<dbReference type="Pfam" id="PF00512">
    <property type="entry name" value="HisKA"/>
    <property type="match status" value="1"/>
</dbReference>
<dbReference type="PROSITE" id="PS50109">
    <property type="entry name" value="HIS_KIN"/>
    <property type="match status" value="1"/>
</dbReference>
<feature type="transmembrane region" description="Helical" evidence="11">
    <location>
        <begin position="12"/>
        <end position="35"/>
    </location>
</feature>
<evidence type="ECO:0000256" key="8">
    <source>
        <dbReference type="ARBA" id="ARBA00022989"/>
    </source>
</evidence>
<dbReference type="SUPFAM" id="SSF55874">
    <property type="entry name" value="ATPase domain of HSP90 chaperone/DNA topoisomerase II/histidine kinase"/>
    <property type="match status" value="1"/>
</dbReference>
<dbReference type="SMART" id="SM00388">
    <property type="entry name" value="HisKA"/>
    <property type="match status" value="1"/>
</dbReference>
<feature type="domain" description="HAMP" evidence="13">
    <location>
        <begin position="184"/>
        <end position="236"/>
    </location>
</feature>
<dbReference type="AlphaFoldDB" id="A0A7Y9DXS4"/>
<sequence length="460" mass="48203">MTARRTASLRVRVAISFGLVTLVVCGALSVATWFLTTSYATAQRENAVRARVSADAALVVGTRQYRPGGLPDLLAGLGGEPDTTVLLRSAGTWTSSGPAVAPTSLPRGLTGLGPGDPPAVMRSEVDGRAVMAGAAALGTGGDVLVELAPIRELEGTRRFLALLLVGGTAAATAAGAALGAWTARRSLRPLHELTAAASLVARGDLDARLPVRADPELAGLATTFNRTVEDLGDRVRRDARFAGDVSHELRSPLTTLLGATDVLRRRYDDLPPAAREAVDLLGPDLDRFVDTVDDLLEISRMDQPVDERDLDRVDLAALTRAVARRQGLEEFLDLVPGTTHVVADRRRLDAVVTNLCTNAARHGGGVVRLGVGPAPDDPGLVRLEVDDAGPGVAAEDRAEIFERFARGSTAGRRGAGTGSGLGLALVSGHVRRHGGRAWVTDRPGGGARFVVELPEARDDD</sequence>
<evidence type="ECO:0000259" key="12">
    <source>
        <dbReference type="PROSITE" id="PS50109"/>
    </source>
</evidence>
<dbReference type="GO" id="GO:0005886">
    <property type="term" value="C:plasma membrane"/>
    <property type="evidence" value="ECO:0007669"/>
    <property type="project" value="UniProtKB-SubCell"/>
</dbReference>
<dbReference type="SUPFAM" id="SSF158472">
    <property type="entry name" value="HAMP domain-like"/>
    <property type="match status" value="1"/>
</dbReference>
<evidence type="ECO:0000256" key="7">
    <source>
        <dbReference type="ARBA" id="ARBA00022777"/>
    </source>
</evidence>
<evidence type="ECO:0000313" key="14">
    <source>
        <dbReference type="EMBL" id="NYD37504.1"/>
    </source>
</evidence>
<keyword evidence="8 11" id="KW-1133">Transmembrane helix</keyword>
<dbReference type="InterPro" id="IPR003661">
    <property type="entry name" value="HisK_dim/P_dom"/>
</dbReference>
<gene>
    <name evidence="14" type="ORF">BJ983_003606</name>
</gene>
<dbReference type="InterPro" id="IPR050428">
    <property type="entry name" value="TCS_sensor_his_kinase"/>
</dbReference>
<evidence type="ECO:0000313" key="15">
    <source>
        <dbReference type="Proteomes" id="UP000535890"/>
    </source>
</evidence>
<dbReference type="GO" id="GO:0000155">
    <property type="term" value="F:phosphorelay sensor kinase activity"/>
    <property type="evidence" value="ECO:0007669"/>
    <property type="project" value="InterPro"/>
</dbReference>
<feature type="domain" description="Histidine kinase" evidence="12">
    <location>
        <begin position="244"/>
        <end position="457"/>
    </location>
</feature>
<dbReference type="SMART" id="SM00304">
    <property type="entry name" value="HAMP"/>
    <property type="match status" value="1"/>
</dbReference>
<dbReference type="CDD" id="cd00082">
    <property type="entry name" value="HisKA"/>
    <property type="match status" value="1"/>
</dbReference>
<dbReference type="Gene3D" id="3.30.565.10">
    <property type="entry name" value="Histidine kinase-like ATPase, C-terminal domain"/>
    <property type="match status" value="1"/>
</dbReference>
<dbReference type="CDD" id="cd06225">
    <property type="entry name" value="HAMP"/>
    <property type="match status" value="1"/>
</dbReference>
<comment type="catalytic activity">
    <reaction evidence="1">
        <text>ATP + protein L-histidine = ADP + protein N-phospho-L-histidine.</text>
        <dbReference type="EC" id="2.7.13.3"/>
    </reaction>
</comment>
<dbReference type="Gene3D" id="1.10.287.130">
    <property type="match status" value="1"/>
</dbReference>
<accession>A0A7Y9DXS4</accession>
<dbReference type="Pfam" id="PF00672">
    <property type="entry name" value="HAMP"/>
    <property type="match status" value="1"/>
</dbReference>